<name>A0AAU8B6P4_9VIRU</name>
<protein>
    <recommendedName>
        <fullName evidence="2">Capsid protein</fullName>
    </recommendedName>
</protein>
<organism evidence="1">
    <name type="scientific">Dulem virus 98</name>
    <dbReference type="NCBI Taxonomy" id="3145809"/>
    <lineage>
        <taxon>Viruses</taxon>
        <taxon>Monodnaviria</taxon>
        <taxon>Sangervirae</taxon>
        <taxon>Phixviricota</taxon>
        <taxon>Malgrandaviricetes</taxon>
        <taxon>Petitvirales</taxon>
        <taxon>Microviridae</taxon>
        <taxon>Microvirus</taxon>
    </lineage>
</organism>
<evidence type="ECO:0000313" key="1">
    <source>
        <dbReference type="EMBL" id="XCD08014.1"/>
    </source>
</evidence>
<reference evidence="1" key="1">
    <citation type="submission" date="2024-03" db="EMBL/GenBank/DDBJ databases">
        <title>Diverse circular DNA viruses in blood, oral, and fecal samples of captive lemurs.</title>
        <authorList>
            <person name="Paietta E.N."/>
            <person name="Kraberger S."/>
            <person name="Lund M.C."/>
            <person name="Custer J.M."/>
            <person name="Vargas K.M."/>
            <person name="Ehmke E.E."/>
            <person name="Yoder A.D."/>
            <person name="Varsani A."/>
        </authorList>
    </citation>
    <scope>NUCLEOTIDE SEQUENCE</scope>
    <source>
        <strain evidence="1">Duke_28FS_115</strain>
    </source>
</reference>
<accession>A0AAU8B6P4</accession>
<sequence>MARGKAVRKVIRRHLRRIARRALRKKAIRRIVKKGRRTKRLNFVKPRHGSIMLV</sequence>
<proteinExistence type="predicted"/>
<dbReference type="EMBL" id="PP511843">
    <property type="protein sequence ID" value="XCD08014.1"/>
    <property type="molecule type" value="Genomic_DNA"/>
</dbReference>
<evidence type="ECO:0008006" key="2">
    <source>
        <dbReference type="Google" id="ProtNLM"/>
    </source>
</evidence>